<keyword evidence="1" id="KW-0812">Transmembrane</keyword>
<dbReference type="AlphaFoldDB" id="A0A3B3RCX1"/>
<accession>A0A3B3RCX1</accession>
<feature type="transmembrane region" description="Helical" evidence="1">
    <location>
        <begin position="18"/>
        <end position="42"/>
    </location>
</feature>
<dbReference type="Ensembl" id="ENSPKIT00000040697.1">
    <property type="protein sequence ID" value="ENSPKIP00000016213.1"/>
    <property type="gene ID" value="ENSPKIG00000002634.1"/>
</dbReference>
<dbReference type="Proteomes" id="UP000261540">
    <property type="component" value="Unplaced"/>
</dbReference>
<proteinExistence type="predicted"/>
<evidence type="ECO:0000256" key="1">
    <source>
        <dbReference type="SAM" id="Phobius"/>
    </source>
</evidence>
<protein>
    <submittedName>
        <fullName evidence="2">Si:ch211-207n2.7</fullName>
    </submittedName>
</protein>
<evidence type="ECO:0000313" key="2">
    <source>
        <dbReference type="Ensembl" id="ENSPKIP00000016213.1"/>
    </source>
</evidence>
<feature type="transmembrane region" description="Helical" evidence="1">
    <location>
        <begin position="197"/>
        <end position="219"/>
    </location>
</feature>
<feature type="transmembrane region" description="Helical" evidence="1">
    <location>
        <begin position="225"/>
        <end position="242"/>
    </location>
</feature>
<evidence type="ECO:0000313" key="3">
    <source>
        <dbReference type="Proteomes" id="UP000261540"/>
    </source>
</evidence>
<keyword evidence="1" id="KW-0472">Membrane</keyword>
<organism evidence="2 3">
    <name type="scientific">Paramormyrops kingsleyae</name>
    <dbReference type="NCBI Taxonomy" id="1676925"/>
    <lineage>
        <taxon>Eukaryota</taxon>
        <taxon>Metazoa</taxon>
        <taxon>Chordata</taxon>
        <taxon>Craniata</taxon>
        <taxon>Vertebrata</taxon>
        <taxon>Euteleostomi</taxon>
        <taxon>Actinopterygii</taxon>
        <taxon>Neopterygii</taxon>
        <taxon>Teleostei</taxon>
        <taxon>Osteoglossocephala</taxon>
        <taxon>Osteoglossomorpha</taxon>
        <taxon>Osteoglossiformes</taxon>
        <taxon>Mormyridae</taxon>
        <taxon>Paramormyrops</taxon>
    </lineage>
</organism>
<name>A0A3B3RCX1_9TELE</name>
<reference evidence="2" key="2">
    <citation type="submission" date="2025-09" db="UniProtKB">
        <authorList>
            <consortium name="Ensembl"/>
        </authorList>
    </citation>
    <scope>IDENTIFICATION</scope>
</reference>
<feature type="transmembrane region" description="Helical" evidence="1">
    <location>
        <begin position="263"/>
        <end position="283"/>
    </location>
</feature>
<feature type="transmembrane region" description="Helical" evidence="1">
    <location>
        <begin position="299"/>
        <end position="322"/>
    </location>
</feature>
<keyword evidence="3" id="KW-1185">Reference proteome</keyword>
<dbReference type="GeneTree" id="ENSGT00390000007694"/>
<dbReference type="STRING" id="1676925.ENSPKIP00000016213"/>
<reference evidence="2" key="1">
    <citation type="submission" date="2025-08" db="UniProtKB">
        <authorList>
            <consortium name="Ensembl"/>
        </authorList>
    </citation>
    <scope>IDENTIFICATION</scope>
</reference>
<keyword evidence="1" id="KW-1133">Transmembrane helix</keyword>
<feature type="transmembrane region" description="Helical" evidence="1">
    <location>
        <begin position="63"/>
        <end position="84"/>
    </location>
</feature>
<feature type="transmembrane region" description="Helical" evidence="1">
    <location>
        <begin position="104"/>
        <end position="130"/>
    </location>
</feature>
<sequence>MNSIHFTYLLRVYSYNHFILKLLFCLFVCLVFWLYCLYVSLARAKRSWKLPASLLGVLQAGKWEAISVVTQTGTILFALTLYSLNTWLYKLLTQIFVSQYRFPYAVQLAFAQALLMLAALSSLCSLGCLPLQPYSLHLGERLLVPAICQGAHAALALWAQANGAAVLHGLVERLLPLACTACSHALALTPSLSARSAVLLATAVLTSVSLTVMQASLWIDALICLYAALSLFLHSLSLCWLAKVGEGEAVCRGGGRRVSSLDLCFSMTINKSLVLGFLCLLHPDGAPALSEGSWQSLLFLAYLLGVLLLGALQHLLLAVAALRCSPVAAALLHTAQGLAEPLTSLL</sequence>